<evidence type="ECO:0000313" key="1">
    <source>
        <dbReference type="EMBL" id="GLQ18559.1"/>
    </source>
</evidence>
<reference evidence="1" key="2">
    <citation type="submission" date="2023-01" db="EMBL/GenBank/DDBJ databases">
        <title>Draft genome sequence of Maritalea porphyrae strain NBRC 107169.</title>
        <authorList>
            <person name="Sun Q."/>
            <person name="Mori K."/>
        </authorList>
    </citation>
    <scope>NUCLEOTIDE SEQUENCE</scope>
    <source>
        <strain evidence="1">NBRC 107169</strain>
    </source>
</reference>
<dbReference type="EMBL" id="BSNI01000002">
    <property type="protein sequence ID" value="GLQ18559.1"/>
    <property type="molecule type" value="Genomic_DNA"/>
</dbReference>
<keyword evidence="2" id="KW-1185">Reference proteome</keyword>
<reference evidence="1" key="1">
    <citation type="journal article" date="2014" name="Int. J. Syst. Evol. Microbiol.">
        <title>Complete genome of a new Firmicutes species belonging to the dominant human colonic microbiota ('Ruminococcus bicirculans') reveals two chromosomes and a selective capacity to utilize plant glucans.</title>
        <authorList>
            <consortium name="NISC Comparative Sequencing Program"/>
            <person name="Wegmann U."/>
            <person name="Louis P."/>
            <person name="Goesmann A."/>
            <person name="Henrissat B."/>
            <person name="Duncan S.H."/>
            <person name="Flint H.J."/>
        </authorList>
    </citation>
    <scope>NUCLEOTIDE SEQUENCE</scope>
    <source>
        <strain evidence="1">NBRC 107169</strain>
    </source>
</reference>
<name>A0ABQ5UTF2_9HYPH</name>
<protein>
    <submittedName>
        <fullName evidence="1">Uncharacterized protein</fullName>
    </submittedName>
</protein>
<organism evidence="1 2">
    <name type="scientific">Maritalea porphyrae</name>
    <dbReference type="NCBI Taxonomy" id="880732"/>
    <lineage>
        <taxon>Bacteria</taxon>
        <taxon>Pseudomonadati</taxon>
        <taxon>Pseudomonadota</taxon>
        <taxon>Alphaproteobacteria</taxon>
        <taxon>Hyphomicrobiales</taxon>
        <taxon>Devosiaceae</taxon>
        <taxon>Maritalea</taxon>
    </lineage>
</organism>
<proteinExistence type="predicted"/>
<sequence length="62" mass="6562">MGAGCPTLSSLIVFPFISYKNDVIFALIISALERSTFQVRDATCDPSLGLTINRVGLGKDAG</sequence>
<accession>A0ABQ5UTF2</accession>
<evidence type="ECO:0000313" key="2">
    <source>
        <dbReference type="Proteomes" id="UP001161405"/>
    </source>
</evidence>
<dbReference type="Proteomes" id="UP001161405">
    <property type="component" value="Unassembled WGS sequence"/>
</dbReference>
<gene>
    <name evidence="1" type="ORF">GCM10007879_28080</name>
</gene>
<comment type="caution">
    <text evidence="1">The sequence shown here is derived from an EMBL/GenBank/DDBJ whole genome shotgun (WGS) entry which is preliminary data.</text>
</comment>